<evidence type="ECO:0000256" key="3">
    <source>
        <dbReference type="ARBA" id="ARBA00022679"/>
    </source>
</evidence>
<evidence type="ECO:0000313" key="10">
    <source>
        <dbReference type="EMBL" id="CCF82500.1"/>
    </source>
</evidence>
<feature type="active site" description="Proton donor/acceptor" evidence="7">
    <location>
        <position position="321"/>
    </location>
</feature>
<dbReference type="CDD" id="cd16913">
    <property type="entry name" value="YkuD_like"/>
    <property type="match status" value="1"/>
</dbReference>
<dbReference type="GO" id="GO:0071555">
    <property type="term" value="P:cell wall organization"/>
    <property type="evidence" value="ECO:0007669"/>
    <property type="project" value="UniProtKB-UniRule"/>
</dbReference>
<keyword evidence="8" id="KW-0732">Signal</keyword>
<proteinExistence type="inferred from homology"/>
<dbReference type="PANTHER" id="PTHR30582">
    <property type="entry name" value="L,D-TRANSPEPTIDASE"/>
    <property type="match status" value="1"/>
</dbReference>
<dbReference type="SUPFAM" id="SSF141523">
    <property type="entry name" value="L,D-transpeptidase catalytic domain-like"/>
    <property type="match status" value="1"/>
</dbReference>
<evidence type="ECO:0000256" key="7">
    <source>
        <dbReference type="PROSITE-ProRule" id="PRU01373"/>
    </source>
</evidence>
<evidence type="ECO:0000256" key="6">
    <source>
        <dbReference type="ARBA" id="ARBA00023316"/>
    </source>
</evidence>
<dbReference type="PROSITE" id="PS52029">
    <property type="entry name" value="LD_TPASE"/>
    <property type="match status" value="1"/>
</dbReference>
<dbReference type="UniPathway" id="UPA00219"/>
<dbReference type="GO" id="GO:0016740">
    <property type="term" value="F:transferase activity"/>
    <property type="evidence" value="ECO:0007669"/>
    <property type="project" value="UniProtKB-KW"/>
</dbReference>
<dbReference type="GO" id="GO:0018104">
    <property type="term" value="P:peptidoglycan-protein cross-linking"/>
    <property type="evidence" value="ECO:0007669"/>
    <property type="project" value="TreeGrafter"/>
</dbReference>
<evidence type="ECO:0000256" key="5">
    <source>
        <dbReference type="ARBA" id="ARBA00022984"/>
    </source>
</evidence>
<dbReference type="EMBL" id="CAGS01000028">
    <property type="protein sequence ID" value="CCF82500.1"/>
    <property type="molecule type" value="Genomic_DNA"/>
</dbReference>
<dbReference type="OrthoDB" id="160089at2"/>
<name>I4ECT8_9BACT</name>
<dbReference type="InterPro" id="IPR005490">
    <property type="entry name" value="LD_TPept_cat_dom"/>
</dbReference>
<keyword evidence="11" id="KW-1185">Reference proteome</keyword>
<accession>I4ECT8</accession>
<feature type="signal peptide" evidence="8">
    <location>
        <begin position="1"/>
        <end position="27"/>
    </location>
</feature>
<feature type="domain" description="L,D-TPase catalytic" evidence="9">
    <location>
        <begin position="240"/>
        <end position="361"/>
    </location>
</feature>
<evidence type="ECO:0000256" key="4">
    <source>
        <dbReference type="ARBA" id="ARBA00022960"/>
    </source>
</evidence>
<evidence type="ECO:0000313" key="11">
    <source>
        <dbReference type="Proteomes" id="UP000004221"/>
    </source>
</evidence>
<keyword evidence="5 7" id="KW-0573">Peptidoglycan synthesis</keyword>
<reference evidence="10 11" key="1">
    <citation type="journal article" date="2012" name="ISME J.">
        <title>Nitrification expanded: discovery, physiology and genomics of a nitrite-oxidizing bacterium from the phylum Chloroflexi.</title>
        <authorList>
            <person name="Sorokin D.Y."/>
            <person name="Lucker S."/>
            <person name="Vejmelkova D."/>
            <person name="Kostrikina N.A."/>
            <person name="Kleerebezem R."/>
            <person name="Rijpstra W.I."/>
            <person name="Damste J.S."/>
            <person name="Le Paslier D."/>
            <person name="Muyzer G."/>
            <person name="Wagner M."/>
            <person name="van Loosdrecht M.C."/>
            <person name="Daims H."/>
        </authorList>
    </citation>
    <scope>NUCLEOTIDE SEQUENCE [LARGE SCALE GENOMIC DNA]</scope>
    <source>
        <strain evidence="11">none</strain>
    </source>
</reference>
<evidence type="ECO:0000256" key="2">
    <source>
        <dbReference type="ARBA" id="ARBA00005992"/>
    </source>
</evidence>
<dbReference type="InterPro" id="IPR050979">
    <property type="entry name" value="LD-transpeptidase"/>
</dbReference>
<dbReference type="Proteomes" id="UP000004221">
    <property type="component" value="Unassembled WGS sequence"/>
</dbReference>
<evidence type="ECO:0000259" key="9">
    <source>
        <dbReference type="PROSITE" id="PS52029"/>
    </source>
</evidence>
<dbReference type="AlphaFoldDB" id="I4ECT8"/>
<dbReference type="RefSeq" id="WP_008474655.1">
    <property type="nucleotide sequence ID" value="NZ_CAGS01000028.1"/>
</dbReference>
<comment type="similarity">
    <text evidence="2">Belongs to the YkuD family.</text>
</comment>
<dbReference type="GO" id="GO:0071972">
    <property type="term" value="F:peptidoglycan L,D-transpeptidase activity"/>
    <property type="evidence" value="ECO:0007669"/>
    <property type="project" value="TreeGrafter"/>
</dbReference>
<feature type="active site" description="Nucleophile" evidence="7">
    <location>
        <position position="337"/>
    </location>
</feature>
<feature type="chain" id="PRO_5003688786" evidence="8">
    <location>
        <begin position="28"/>
        <end position="362"/>
    </location>
</feature>
<evidence type="ECO:0000256" key="1">
    <source>
        <dbReference type="ARBA" id="ARBA00004752"/>
    </source>
</evidence>
<dbReference type="GO" id="GO:0005576">
    <property type="term" value="C:extracellular region"/>
    <property type="evidence" value="ECO:0007669"/>
    <property type="project" value="TreeGrafter"/>
</dbReference>
<dbReference type="GO" id="GO:0008360">
    <property type="term" value="P:regulation of cell shape"/>
    <property type="evidence" value="ECO:0007669"/>
    <property type="project" value="UniProtKB-UniRule"/>
</dbReference>
<keyword evidence="4 7" id="KW-0133">Cell shape</keyword>
<dbReference type="Pfam" id="PF03734">
    <property type="entry name" value="YkuD"/>
    <property type="match status" value="1"/>
</dbReference>
<sequence>MRRFLYLFFVLAVAVSAFPFTSSPAKAADPPFGKLADEVFFQQTGHHVSGDFLKYWWEKGGLDTYGFPLTEATEVNGLLTQYFERARFEYHPDNPDEHKVLLGLLGNEVTKGRKDSPFTPFPVDFTYENNKDRTYFPETGHFLSFGFKAYWEQYGGLAVFGFPTSEEFSEKNAADGNTYTVQYFERARFEYHPEFSPTKYEVSLGLLGREIGEANKVAMTPVTQHEGTPIWPAGTVAPDKWIEINLSIPQTLTAWEGNNAVFSTRISGGLPAHPTPLGTFQVYWKLRYDDMTGGLAGTDDYYYLPNVPHVMYFYTGGYAIHGAYWHANFGYPISHGCVNLPLDAAEWVYNWSPVGTQIWIHY</sequence>
<comment type="pathway">
    <text evidence="1 7">Cell wall biogenesis; peptidoglycan biosynthesis.</text>
</comment>
<dbReference type="Gene3D" id="2.40.440.10">
    <property type="entry name" value="L,D-transpeptidase catalytic domain-like"/>
    <property type="match status" value="1"/>
</dbReference>
<keyword evidence="6 7" id="KW-0961">Cell wall biogenesis/degradation</keyword>
<gene>
    <name evidence="10" type="ORF">NITHO_1230001</name>
</gene>
<dbReference type="PANTHER" id="PTHR30582:SF2">
    <property type="entry name" value="L,D-TRANSPEPTIDASE YCIB-RELATED"/>
    <property type="match status" value="1"/>
</dbReference>
<comment type="caution">
    <text evidence="10">The sequence shown here is derived from an EMBL/GenBank/DDBJ whole genome shotgun (WGS) entry which is preliminary data.</text>
</comment>
<protein>
    <submittedName>
        <fullName evidence="10">ErfK/YbiS/YcfS/YnhG family protein</fullName>
    </submittedName>
</protein>
<organism evidence="10 11">
    <name type="scientific">Nitrolancea hollandica Lb</name>
    <dbReference type="NCBI Taxonomy" id="1129897"/>
    <lineage>
        <taxon>Bacteria</taxon>
        <taxon>Pseudomonadati</taxon>
        <taxon>Thermomicrobiota</taxon>
        <taxon>Thermomicrobia</taxon>
        <taxon>Sphaerobacterales</taxon>
        <taxon>Sphaerobacterineae</taxon>
        <taxon>Sphaerobacteraceae</taxon>
        <taxon>Nitrolancea</taxon>
    </lineage>
</organism>
<dbReference type="InterPro" id="IPR038063">
    <property type="entry name" value="Transpep_catalytic_dom"/>
</dbReference>
<evidence type="ECO:0000256" key="8">
    <source>
        <dbReference type="SAM" id="SignalP"/>
    </source>
</evidence>
<keyword evidence="3" id="KW-0808">Transferase</keyword>